<dbReference type="SUPFAM" id="SSF102114">
    <property type="entry name" value="Radical SAM enzymes"/>
    <property type="match status" value="1"/>
</dbReference>
<protein>
    <submittedName>
        <fullName evidence="6">DNA repair photolyase</fullName>
    </submittedName>
</protein>
<keyword evidence="1" id="KW-0479">Metal-binding</keyword>
<dbReference type="PANTHER" id="PTHR43432:SF3">
    <property type="entry name" value="SLR0285 PROTEIN"/>
    <property type="match status" value="1"/>
</dbReference>
<gene>
    <name evidence="6" type="ORF">SAMN06295984_0293</name>
</gene>
<evidence type="ECO:0000256" key="2">
    <source>
        <dbReference type="ARBA" id="ARBA00023004"/>
    </source>
</evidence>
<proteinExistence type="predicted"/>
<accession>A0A1Y6EAI7</accession>
<dbReference type="Proteomes" id="UP000194469">
    <property type="component" value="Unassembled WGS sequence"/>
</dbReference>
<dbReference type="SFLD" id="SFLDS00029">
    <property type="entry name" value="Radical_SAM"/>
    <property type="match status" value="1"/>
</dbReference>
<dbReference type="PROSITE" id="PS51918">
    <property type="entry name" value="RADICAL_SAM"/>
    <property type="match status" value="1"/>
</dbReference>
<evidence type="ECO:0000256" key="3">
    <source>
        <dbReference type="ARBA" id="ARBA00023014"/>
    </source>
</evidence>
<dbReference type="SFLD" id="SFLDG01084">
    <property type="entry name" value="Uncharacterised_Radical_SAM_Su"/>
    <property type="match status" value="1"/>
</dbReference>
<dbReference type="RefSeq" id="WP_096673714.1">
    <property type="nucleotide sequence ID" value="NZ_FXWL01000001.1"/>
</dbReference>
<dbReference type="InterPro" id="IPR058240">
    <property type="entry name" value="rSAM_sf"/>
</dbReference>
<evidence type="ECO:0000313" key="6">
    <source>
        <dbReference type="EMBL" id="SMQ59595.1"/>
    </source>
</evidence>
<reference evidence="7" key="1">
    <citation type="submission" date="2017-04" db="EMBL/GenBank/DDBJ databases">
        <authorList>
            <person name="Varghese N."/>
            <person name="Submissions S."/>
        </authorList>
    </citation>
    <scope>NUCLEOTIDE SEQUENCE [LARGE SCALE GENOMIC DNA]</scope>
    <source>
        <strain evidence="7">UI2</strain>
    </source>
</reference>
<dbReference type="AlphaFoldDB" id="A0A1Y6EAI7"/>
<keyword evidence="2" id="KW-0408">Iron</keyword>
<evidence type="ECO:0000256" key="1">
    <source>
        <dbReference type="ARBA" id="ARBA00022723"/>
    </source>
</evidence>
<feature type="region of interest" description="Disordered" evidence="4">
    <location>
        <begin position="1"/>
        <end position="32"/>
    </location>
</feature>
<evidence type="ECO:0000256" key="4">
    <source>
        <dbReference type="SAM" id="MobiDB-lite"/>
    </source>
</evidence>
<dbReference type="GO" id="GO:0051536">
    <property type="term" value="F:iron-sulfur cluster binding"/>
    <property type="evidence" value="ECO:0007669"/>
    <property type="project" value="UniProtKB-KW"/>
</dbReference>
<dbReference type="NCBIfam" id="NF033668">
    <property type="entry name" value="rSAM_PA0069"/>
    <property type="match status" value="1"/>
</dbReference>
<organism evidence="6 7">
    <name type="scientific">Sphingopyxis terrae subsp. ummariensis</name>
    <dbReference type="NCBI Taxonomy" id="429001"/>
    <lineage>
        <taxon>Bacteria</taxon>
        <taxon>Pseudomonadati</taxon>
        <taxon>Pseudomonadota</taxon>
        <taxon>Alphaproteobacteria</taxon>
        <taxon>Sphingomonadales</taxon>
        <taxon>Sphingomonadaceae</taxon>
        <taxon>Sphingopyxis</taxon>
    </lineage>
</organism>
<keyword evidence="6" id="KW-0456">Lyase</keyword>
<dbReference type="GeneID" id="303000377"/>
<feature type="domain" description="Radical SAM core" evidence="5">
    <location>
        <begin position="68"/>
        <end position="305"/>
    </location>
</feature>
<keyword evidence="3" id="KW-0411">Iron-sulfur</keyword>
<dbReference type="Gene3D" id="3.80.30.30">
    <property type="match status" value="1"/>
</dbReference>
<dbReference type="EMBL" id="FXWL01000001">
    <property type="protein sequence ID" value="SMQ59595.1"/>
    <property type="molecule type" value="Genomic_DNA"/>
</dbReference>
<dbReference type="GO" id="GO:0046872">
    <property type="term" value="F:metal ion binding"/>
    <property type="evidence" value="ECO:0007669"/>
    <property type="project" value="UniProtKB-KW"/>
</dbReference>
<evidence type="ECO:0000313" key="7">
    <source>
        <dbReference type="Proteomes" id="UP000194469"/>
    </source>
</evidence>
<keyword evidence="7" id="KW-1185">Reference proteome</keyword>
<name>A0A1Y6EAI7_9SPHN</name>
<dbReference type="CDD" id="cd01335">
    <property type="entry name" value="Radical_SAM"/>
    <property type="match status" value="1"/>
</dbReference>
<dbReference type="InterPro" id="IPR040086">
    <property type="entry name" value="MJ0683-like"/>
</dbReference>
<dbReference type="Pfam" id="PF04055">
    <property type="entry name" value="Radical_SAM"/>
    <property type="match status" value="1"/>
</dbReference>
<dbReference type="PANTHER" id="PTHR43432">
    <property type="entry name" value="SLR0285 PROTEIN"/>
    <property type="match status" value="1"/>
</dbReference>
<dbReference type="InterPro" id="IPR006638">
    <property type="entry name" value="Elp3/MiaA/NifB-like_rSAM"/>
</dbReference>
<evidence type="ECO:0000259" key="5">
    <source>
        <dbReference type="PROSITE" id="PS51918"/>
    </source>
</evidence>
<sequence>MESIRPLPPISGRGAPTNLRPTRTGSLDRAADGDWLDTAEDIDGAAPALRTTVTVEHPRTIIARNSSPDIGFDRSINPYRGCEHGCIYCFARPTHAFHDLSPGLDFESRLFAKPDAAALLRKELAKRGYAPAPLAIGTNTDGYQPIEREWGVTRAVIEVLAETRHPLIVTTKSDRILRDIDLLADMARDNLVGVAISVTTLDPAVARTLEPRAPHPKRRLAAIRKLIDAGVPTQVNISPIIPAITDHEIEAIMAAAAEAGAIRASYILLRLPHEVAPLFRAWLDAHYPDRAAKVMHMVQDIRGGRDNDPDYFSRMKGRGVWAQLIRTRVQRAAREHGLDKSFPPIRSDLFRPPERDGQMALF</sequence>
<dbReference type="GO" id="GO:0016829">
    <property type="term" value="F:lyase activity"/>
    <property type="evidence" value="ECO:0007669"/>
    <property type="project" value="UniProtKB-KW"/>
</dbReference>
<dbReference type="SMART" id="SM00729">
    <property type="entry name" value="Elp3"/>
    <property type="match status" value="1"/>
</dbReference>
<dbReference type="InterPro" id="IPR007197">
    <property type="entry name" value="rSAM"/>
</dbReference>